<dbReference type="RefSeq" id="WP_183401786.1">
    <property type="nucleotide sequence ID" value="NZ_JACHGG010000001.1"/>
</dbReference>
<organism evidence="1 2">
    <name type="scientific">Hymenobacter luteus</name>
    <dbReference type="NCBI Taxonomy" id="1411122"/>
    <lineage>
        <taxon>Bacteria</taxon>
        <taxon>Pseudomonadati</taxon>
        <taxon>Bacteroidota</taxon>
        <taxon>Cytophagia</taxon>
        <taxon>Cytophagales</taxon>
        <taxon>Hymenobacteraceae</taxon>
        <taxon>Hymenobacter</taxon>
    </lineage>
</organism>
<dbReference type="Proteomes" id="UP000532746">
    <property type="component" value="Unassembled WGS sequence"/>
</dbReference>
<dbReference type="AlphaFoldDB" id="A0A7W9WB72"/>
<reference evidence="1 2" key="1">
    <citation type="submission" date="2020-08" db="EMBL/GenBank/DDBJ databases">
        <title>Genomic Encyclopedia of Type Strains, Phase IV (KMG-IV): sequencing the most valuable type-strain genomes for metagenomic binning, comparative biology and taxonomic classification.</title>
        <authorList>
            <person name="Goeker M."/>
        </authorList>
    </citation>
    <scope>NUCLEOTIDE SEQUENCE [LARGE SCALE GENOMIC DNA]</scope>
    <source>
        <strain evidence="1 2">DSM 26718</strain>
    </source>
</reference>
<gene>
    <name evidence="1" type="ORF">HNQ93_000871</name>
</gene>
<keyword evidence="2" id="KW-1185">Reference proteome</keyword>
<dbReference type="EMBL" id="JACHGG010000001">
    <property type="protein sequence ID" value="MBB6058041.1"/>
    <property type="molecule type" value="Genomic_DNA"/>
</dbReference>
<comment type="caution">
    <text evidence="1">The sequence shown here is derived from an EMBL/GenBank/DDBJ whole genome shotgun (WGS) entry which is preliminary data.</text>
</comment>
<accession>A0A7W9WB72</accession>
<evidence type="ECO:0000313" key="2">
    <source>
        <dbReference type="Proteomes" id="UP000532746"/>
    </source>
</evidence>
<sequence>MLPDCCTQPSRKQHIRVYLLNPTAQAVPVERADATVPGIEVVLRLDNQWVLPTYPSGFSCGNGFWQDTLASNSSFAINLDGDNLYAGTIPVECMLVARIGQHVAKSPVFTVQLTPLQLYFLRYPKVPLPDIY</sequence>
<proteinExistence type="predicted"/>
<evidence type="ECO:0000313" key="1">
    <source>
        <dbReference type="EMBL" id="MBB6058041.1"/>
    </source>
</evidence>
<name>A0A7W9WB72_9BACT</name>
<protein>
    <submittedName>
        <fullName evidence="1">Uncharacterized protein</fullName>
    </submittedName>
</protein>